<dbReference type="Proteomes" id="UP000008912">
    <property type="component" value="Unassembled WGS sequence"/>
</dbReference>
<sequence>MRHRPSVYRRRMSQNPYKYKLPVTPHCYYNQTKKLIVIRKPLPSHKYLHQQPGRKKSSK</sequence>
<dbReference type="Ensembl" id="ENSAMET00000043887.1">
    <property type="protein sequence ID" value="ENSAMEP00000030500.1"/>
    <property type="gene ID" value="ENSAMEG00000029289.1"/>
</dbReference>
<organism evidence="1 2">
    <name type="scientific">Ailuropoda melanoleuca</name>
    <name type="common">Giant panda</name>
    <dbReference type="NCBI Taxonomy" id="9646"/>
    <lineage>
        <taxon>Eukaryota</taxon>
        <taxon>Metazoa</taxon>
        <taxon>Chordata</taxon>
        <taxon>Craniata</taxon>
        <taxon>Vertebrata</taxon>
        <taxon>Euteleostomi</taxon>
        <taxon>Mammalia</taxon>
        <taxon>Eutheria</taxon>
        <taxon>Laurasiatheria</taxon>
        <taxon>Carnivora</taxon>
        <taxon>Caniformia</taxon>
        <taxon>Ursidae</taxon>
        <taxon>Ailuropoda</taxon>
    </lineage>
</organism>
<dbReference type="GeneTree" id="ENSGT01010000229956"/>
<reference evidence="1" key="3">
    <citation type="submission" date="2025-09" db="UniProtKB">
        <authorList>
            <consortium name="Ensembl"/>
        </authorList>
    </citation>
    <scope>IDENTIFICATION</scope>
</reference>
<keyword evidence="2" id="KW-1185">Reference proteome</keyword>
<reference evidence="1" key="2">
    <citation type="submission" date="2025-08" db="UniProtKB">
        <authorList>
            <consortium name="Ensembl"/>
        </authorList>
    </citation>
    <scope>IDENTIFICATION</scope>
</reference>
<dbReference type="InParanoid" id="A0A7N5JU78"/>
<accession>A0A7N5JU78</accession>
<protein>
    <submittedName>
        <fullName evidence="1">Uncharacterized protein</fullName>
    </submittedName>
</protein>
<reference evidence="1 2" key="1">
    <citation type="journal article" date="2010" name="Nature">
        <title>The sequence and de novo assembly of the giant panda genome.</title>
        <authorList>
            <person name="Li R."/>
            <person name="Fan W."/>
            <person name="Tian G."/>
            <person name="Zhu H."/>
            <person name="He L."/>
            <person name="Cai J."/>
            <person name="Huang Q."/>
            <person name="Cai Q."/>
            <person name="Li B."/>
            <person name="Bai Y."/>
            <person name="Zhang Z."/>
            <person name="Zhang Y."/>
            <person name="Wang W."/>
            <person name="Li J."/>
            <person name="Wei F."/>
            <person name="Li H."/>
            <person name="Jian M."/>
            <person name="Li J."/>
            <person name="Zhang Z."/>
            <person name="Nielsen R."/>
            <person name="Li D."/>
            <person name="Gu W."/>
            <person name="Yang Z."/>
            <person name="Xuan Z."/>
            <person name="Ryder O.A."/>
            <person name="Leung F.C."/>
            <person name="Zhou Y."/>
            <person name="Cao J."/>
            <person name="Sun X."/>
            <person name="Fu Y."/>
            <person name="Fang X."/>
            <person name="Guo X."/>
            <person name="Wang B."/>
            <person name="Hou R."/>
            <person name="Shen F."/>
            <person name="Mu B."/>
            <person name="Ni P."/>
            <person name="Lin R."/>
            <person name="Qian W."/>
            <person name="Wang G."/>
            <person name="Yu C."/>
            <person name="Nie W."/>
            <person name="Wang J."/>
            <person name="Wu Z."/>
            <person name="Liang H."/>
            <person name="Min J."/>
            <person name="Wu Q."/>
            <person name="Cheng S."/>
            <person name="Ruan J."/>
            <person name="Wang M."/>
            <person name="Shi Z."/>
            <person name="Wen M."/>
            <person name="Liu B."/>
            <person name="Ren X."/>
            <person name="Zheng H."/>
            <person name="Dong D."/>
            <person name="Cook K."/>
            <person name="Shan G."/>
            <person name="Zhang H."/>
            <person name="Kosiol C."/>
            <person name="Xie X."/>
            <person name="Lu Z."/>
            <person name="Zheng H."/>
            <person name="Li Y."/>
            <person name="Steiner C.C."/>
            <person name="Lam T.T."/>
            <person name="Lin S."/>
            <person name="Zhang Q."/>
            <person name="Li G."/>
            <person name="Tian J."/>
            <person name="Gong T."/>
            <person name="Liu H."/>
            <person name="Zhang D."/>
            <person name="Fang L."/>
            <person name="Ye C."/>
            <person name="Zhang J."/>
            <person name="Hu W."/>
            <person name="Xu A."/>
            <person name="Ren Y."/>
            <person name="Zhang G."/>
            <person name="Bruford M.W."/>
            <person name="Li Q."/>
            <person name="Ma L."/>
            <person name="Guo Y."/>
            <person name="An N."/>
            <person name="Hu Y."/>
            <person name="Zheng Y."/>
            <person name="Shi Y."/>
            <person name="Li Z."/>
            <person name="Liu Q."/>
            <person name="Chen Y."/>
            <person name="Zhao J."/>
            <person name="Qu N."/>
            <person name="Zhao S."/>
            <person name="Tian F."/>
            <person name="Wang X."/>
            <person name="Wang H."/>
            <person name="Xu L."/>
            <person name="Liu X."/>
            <person name="Vinar T."/>
            <person name="Wang Y."/>
            <person name="Lam T.W."/>
            <person name="Yiu S.M."/>
            <person name="Liu S."/>
            <person name="Zhang H."/>
            <person name="Li D."/>
            <person name="Huang Y."/>
            <person name="Wang X."/>
            <person name="Yang G."/>
            <person name="Jiang Z."/>
            <person name="Wang J."/>
            <person name="Qin N."/>
            <person name="Li L."/>
            <person name="Li J."/>
            <person name="Bolund L."/>
            <person name="Kristiansen K."/>
            <person name="Wong G.K."/>
            <person name="Olson M."/>
            <person name="Zhang X."/>
            <person name="Li S."/>
            <person name="Yang H."/>
            <person name="Wang J."/>
            <person name="Wang J."/>
        </authorList>
    </citation>
    <scope>NUCLEOTIDE SEQUENCE [LARGE SCALE GENOMIC DNA]</scope>
</reference>
<proteinExistence type="predicted"/>
<evidence type="ECO:0000313" key="1">
    <source>
        <dbReference type="Ensembl" id="ENSAMEP00000030500.1"/>
    </source>
</evidence>
<dbReference type="AlphaFoldDB" id="A0A7N5JU78"/>
<evidence type="ECO:0000313" key="2">
    <source>
        <dbReference type="Proteomes" id="UP000008912"/>
    </source>
</evidence>
<name>A0A7N5JU78_AILME</name>